<dbReference type="PANTHER" id="PTHR34384">
    <property type="entry name" value="L-2,3-DIAMINOPROPANOATE--CITRATE LIGASE"/>
    <property type="match status" value="1"/>
</dbReference>
<reference evidence="6" key="1">
    <citation type="journal article" date="2019" name="Int. J. Syst. Evol. Microbiol.">
        <title>The Global Catalogue of Microorganisms (GCM) 10K type strain sequencing project: providing services to taxonomists for standard genome sequencing and annotation.</title>
        <authorList>
            <consortium name="The Broad Institute Genomics Platform"/>
            <consortium name="The Broad Institute Genome Sequencing Center for Infectious Disease"/>
            <person name="Wu L."/>
            <person name="Ma J."/>
        </authorList>
    </citation>
    <scope>NUCLEOTIDE SEQUENCE [LARGE SCALE GENOMIC DNA]</scope>
    <source>
        <strain evidence="6">JCM 17440</strain>
    </source>
</reference>
<evidence type="ECO:0000256" key="1">
    <source>
        <dbReference type="ARBA" id="ARBA00004924"/>
    </source>
</evidence>
<keyword evidence="6" id="KW-1185">Reference proteome</keyword>
<name>A0ABP8CLC2_9ACTN</name>
<feature type="domain" description="Aerobactin siderophore biosynthesis IucA/IucC N-terminal" evidence="3">
    <location>
        <begin position="139"/>
        <end position="351"/>
    </location>
</feature>
<dbReference type="Pfam" id="PF04183">
    <property type="entry name" value="IucA_IucC"/>
    <property type="match status" value="1"/>
</dbReference>
<dbReference type="InterPro" id="IPR037455">
    <property type="entry name" value="LucA/IucC-like"/>
</dbReference>
<dbReference type="RefSeq" id="WP_344905403.1">
    <property type="nucleotide sequence ID" value="NZ_BAABAS010000026.1"/>
</dbReference>
<evidence type="ECO:0000259" key="3">
    <source>
        <dbReference type="Pfam" id="PF04183"/>
    </source>
</evidence>
<evidence type="ECO:0000313" key="6">
    <source>
        <dbReference type="Proteomes" id="UP001501710"/>
    </source>
</evidence>
<sequence length="542" mass="59307">MLLTEPTELTEPAMSADEATSTALLNCLIREVCGPEQQTWPDGAHLVARLPRAGVMLRTGLTRPPVGAALRLAPPYEEQRGDGWVPASWDRLANLVAGELELATGRPNPEFLSQVHDSHTALAAILTARRDIGFPDDAYIDSEQSLVAGHRFHPSPKSRQGSPTDWLQYAPETRARFRPLWLAVAEHLIAEEGASEAFTALEAFAPRVPPGRRLLPVHPWQFSLLADNPVLQRALAEGAVLNLGPSDMEAVPTSSVRTAYLPDADVFCKFSLDVRITNCVRKNAWYELAGAITLNDLVPPIFRKLNSVSFLTEPAYRTIALADRRLYEGLGVILREGVKALPGTPLLAGALADPYSTTLADLPALATPDGALAWWDAYVEHVAPPVLSAYLDYGVVLEPHLQNVLICVDTEGMPVHGAFRDLEGTKLTAGRWDLSHLPSPVAESLTYTPDRGWNRVVYCLVVNHLTEIAAAIADLHPVLEKRLWRTARKHFAAHDRHPQVRALLAGVPLPAKANLRTRWSRTADRGATYVPTANPLATPRPL</sequence>
<organism evidence="5 6">
    <name type="scientific">Actinomadura meridiana</name>
    <dbReference type="NCBI Taxonomy" id="559626"/>
    <lineage>
        <taxon>Bacteria</taxon>
        <taxon>Bacillati</taxon>
        <taxon>Actinomycetota</taxon>
        <taxon>Actinomycetes</taxon>
        <taxon>Streptosporangiales</taxon>
        <taxon>Thermomonosporaceae</taxon>
        <taxon>Actinomadura</taxon>
    </lineage>
</organism>
<dbReference type="InterPro" id="IPR022770">
    <property type="entry name" value="IucA/IucC-like_C"/>
</dbReference>
<accession>A0ABP8CLC2</accession>
<dbReference type="InterPro" id="IPR007310">
    <property type="entry name" value="Aerobactin_biosyn_IucA/IucC_N"/>
</dbReference>
<dbReference type="Gene3D" id="1.10.510.40">
    <property type="match status" value="1"/>
</dbReference>
<dbReference type="EMBL" id="BAABAS010000026">
    <property type="protein sequence ID" value="GAA4240730.1"/>
    <property type="molecule type" value="Genomic_DNA"/>
</dbReference>
<comment type="pathway">
    <text evidence="1">Siderophore biosynthesis.</text>
</comment>
<evidence type="ECO:0000259" key="4">
    <source>
        <dbReference type="Pfam" id="PF06276"/>
    </source>
</evidence>
<proteinExistence type="inferred from homology"/>
<dbReference type="Pfam" id="PF06276">
    <property type="entry name" value="FhuF"/>
    <property type="match status" value="1"/>
</dbReference>
<evidence type="ECO:0000256" key="2">
    <source>
        <dbReference type="ARBA" id="ARBA00007832"/>
    </source>
</evidence>
<dbReference type="Proteomes" id="UP001501710">
    <property type="component" value="Unassembled WGS sequence"/>
</dbReference>
<comment type="similarity">
    <text evidence="2">Belongs to the IucA/IucC family.</text>
</comment>
<dbReference type="PANTHER" id="PTHR34384:SF5">
    <property type="entry name" value="L-2,3-DIAMINOPROPANOATE--CITRATE LIGASE"/>
    <property type="match status" value="1"/>
</dbReference>
<comment type="caution">
    <text evidence="5">The sequence shown here is derived from an EMBL/GenBank/DDBJ whole genome shotgun (WGS) entry which is preliminary data.</text>
</comment>
<feature type="domain" description="Aerobactin siderophore biosynthesis IucA/IucC-like C-terminal" evidence="4">
    <location>
        <begin position="373"/>
        <end position="524"/>
    </location>
</feature>
<evidence type="ECO:0000313" key="5">
    <source>
        <dbReference type="EMBL" id="GAA4240730.1"/>
    </source>
</evidence>
<gene>
    <name evidence="5" type="ORF">GCM10022254_66590</name>
</gene>
<protein>
    <submittedName>
        <fullName evidence="5">IucA/IucC family protein</fullName>
    </submittedName>
</protein>